<dbReference type="AlphaFoldDB" id="A0A543FY41"/>
<reference evidence="2 3" key="1">
    <citation type="submission" date="2019-06" db="EMBL/GenBank/DDBJ databases">
        <title>Sequencing the genomes of 1000 actinobacteria strains.</title>
        <authorList>
            <person name="Klenk H.-P."/>
        </authorList>
    </citation>
    <scope>NUCLEOTIDE SEQUENCE [LARGE SCALE GENOMIC DNA]</scope>
    <source>
        <strain evidence="2 3">DSM 45511</strain>
    </source>
</reference>
<feature type="compositionally biased region" description="Acidic residues" evidence="1">
    <location>
        <begin position="159"/>
        <end position="168"/>
    </location>
</feature>
<feature type="compositionally biased region" description="Low complexity" evidence="1">
    <location>
        <begin position="193"/>
        <end position="205"/>
    </location>
</feature>
<dbReference type="Proteomes" id="UP000319818">
    <property type="component" value="Unassembled WGS sequence"/>
</dbReference>
<evidence type="ECO:0000256" key="1">
    <source>
        <dbReference type="SAM" id="MobiDB-lite"/>
    </source>
</evidence>
<feature type="compositionally biased region" description="Acidic residues" evidence="1">
    <location>
        <begin position="180"/>
        <end position="190"/>
    </location>
</feature>
<accession>A0A543FY41</accession>
<feature type="compositionally biased region" description="Low complexity" evidence="1">
    <location>
        <begin position="169"/>
        <end position="179"/>
    </location>
</feature>
<keyword evidence="3" id="KW-1185">Reference proteome</keyword>
<feature type="region of interest" description="Disordered" evidence="1">
    <location>
        <begin position="41"/>
        <end position="64"/>
    </location>
</feature>
<proteinExistence type="predicted"/>
<comment type="caution">
    <text evidence="2">The sequence shown here is derived from an EMBL/GenBank/DDBJ whole genome shotgun (WGS) entry which is preliminary data.</text>
</comment>
<feature type="compositionally biased region" description="Acidic residues" evidence="1">
    <location>
        <begin position="90"/>
        <end position="128"/>
    </location>
</feature>
<evidence type="ECO:0000313" key="3">
    <source>
        <dbReference type="Proteomes" id="UP000319818"/>
    </source>
</evidence>
<organism evidence="2 3">
    <name type="scientific">Pseudonocardia cypriaca</name>
    <dbReference type="NCBI Taxonomy" id="882449"/>
    <lineage>
        <taxon>Bacteria</taxon>
        <taxon>Bacillati</taxon>
        <taxon>Actinomycetota</taxon>
        <taxon>Actinomycetes</taxon>
        <taxon>Pseudonocardiales</taxon>
        <taxon>Pseudonocardiaceae</taxon>
        <taxon>Pseudonocardia</taxon>
    </lineage>
</organism>
<sequence>MILDSPGTSPSVIAHAHGFSAAEVAELLPIFLDNLRADFASADGPAPALVPPPQQPGETPEEHADRYLRELAQNEHLDVVGYETLGTTESDLDDPDLDSADLDADTELDDDLDSEIDLDADLDTDLDTDPGQGAAFMDAPGETASHEIVELDDATAGQADEDLPDLAQDDPFAAQPTDAADTDDTFDDGPIDGGIPDPGVPAGADDPGEPFPVS</sequence>
<gene>
    <name evidence="2" type="ORF">FB388_5994</name>
</gene>
<dbReference type="EMBL" id="VFPH01000002">
    <property type="protein sequence ID" value="TQM38750.1"/>
    <property type="molecule type" value="Genomic_DNA"/>
</dbReference>
<evidence type="ECO:0000313" key="2">
    <source>
        <dbReference type="EMBL" id="TQM38750.1"/>
    </source>
</evidence>
<name>A0A543FY41_9PSEU</name>
<protein>
    <submittedName>
        <fullName evidence="2">Uncharacterized protein</fullName>
    </submittedName>
</protein>
<feature type="region of interest" description="Disordered" evidence="1">
    <location>
        <begin position="81"/>
        <end position="214"/>
    </location>
</feature>